<gene>
    <name evidence="8" type="ORF">PCS_01745</name>
</gene>
<dbReference type="GO" id="GO:0003677">
    <property type="term" value="F:DNA binding"/>
    <property type="evidence" value="ECO:0007669"/>
    <property type="project" value="UniProtKB-KW"/>
</dbReference>
<keyword evidence="5" id="KW-0804">Transcription</keyword>
<dbReference type="InterPro" id="IPR039425">
    <property type="entry name" value="RNA_pol_sigma-70-like"/>
</dbReference>
<feature type="domain" description="RNA polymerase sigma-70 region 2" evidence="6">
    <location>
        <begin position="11"/>
        <end position="75"/>
    </location>
</feature>
<evidence type="ECO:0000313" key="9">
    <source>
        <dbReference type="Proteomes" id="UP000011922"/>
    </source>
</evidence>
<keyword evidence="3" id="KW-0731">Sigma factor</keyword>
<accession>M5PTU6</accession>
<dbReference type="InterPro" id="IPR013249">
    <property type="entry name" value="RNA_pol_sigma70_r4_t2"/>
</dbReference>
<dbReference type="InterPro" id="IPR014284">
    <property type="entry name" value="RNA_pol_sigma-70_dom"/>
</dbReference>
<organism evidence="8 9">
    <name type="scientific">Desulfocurvibacter africanus PCS</name>
    <dbReference type="NCBI Taxonomy" id="1262666"/>
    <lineage>
        <taxon>Bacteria</taxon>
        <taxon>Pseudomonadati</taxon>
        <taxon>Thermodesulfobacteriota</taxon>
        <taxon>Desulfovibrionia</taxon>
        <taxon>Desulfovibrionales</taxon>
        <taxon>Desulfovibrionaceae</taxon>
        <taxon>Desulfocurvibacter</taxon>
    </lineage>
</organism>
<evidence type="ECO:0000256" key="2">
    <source>
        <dbReference type="ARBA" id="ARBA00023015"/>
    </source>
</evidence>
<dbReference type="EMBL" id="AOSV01000018">
    <property type="protein sequence ID" value="EMG37455.1"/>
    <property type="molecule type" value="Genomic_DNA"/>
</dbReference>
<dbReference type="PANTHER" id="PTHR43133">
    <property type="entry name" value="RNA POLYMERASE ECF-TYPE SIGMA FACTO"/>
    <property type="match status" value="1"/>
</dbReference>
<dbReference type="NCBIfam" id="TIGR02937">
    <property type="entry name" value="sigma70-ECF"/>
    <property type="match status" value="1"/>
</dbReference>
<dbReference type="InterPro" id="IPR036388">
    <property type="entry name" value="WH-like_DNA-bd_sf"/>
</dbReference>
<evidence type="ECO:0000256" key="1">
    <source>
        <dbReference type="ARBA" id="ARBA00010641"/>
    </source>
</evidence>
<dbReference type="CDD" id="cd06171">
    <property type="entry name" value="Sigma70_r4"/>
    <property type="match status" value="1"/>
</dbReference>
<keyword evidence="2" id="KW-0805">Transcription regulation</keyword>
<dbReference type="SUPFAM" id="SSF88659">
    <property type="entry name" value="Sigma3 and sigma4 domains of RNA polymerase sigma factors"/>
    <property type="match status" value="1"/>
</dbReference>
<dbReference type="InterPro" id="IPR007627">
    <property type="entry name" value="RNA_pol_sigma70_r2"/>
</dbReference>
<dbReference type="Pfam" id="PF04542">
    <property type="entry name" value="Sigma70_r2"/>
    <property type="match status" value="1"/>
</dbReference>
<proteinExistence type="inferred from homology"/>
<dbReference type="Pfam" id="PF08281">
    <property type="entry name" value="Sigma70_r4_2"/>
    <property type="match status" value="1"/>
</dbReference>
<sequence>MSCQLDLRQIYAEYYLRILRYLRRLAGENEAEDLAQNVFVKVGDGLKDFRGEAKLSTWIYRIATNLAIDRIRGLKARQMCQLPNHAEASEDDHLEKTPSVEQQLIRKEMNDCIRELIDRLPESYRVVLALSDLEGFSNAEIAEILGISLDAAKIRLHRARAKLKAEMEKACVFYRDDHNALSCDRKPLHDS</sequence>
<dbReference type="PANTHER" id="PTHR43133:SF8">
    <property type="entry name" value="RNA POLYMERASE SIGMA FACTOR HI_1459-RELATED"/>
    <property type="match status" value="1"/>
</dbReference>
<dbReference type="PATRIC" id="fig|1262666.3.peg.1767"/>
<dbReference type="InterPro" id="IPR013324">
    <property type="entry name" value="RNA_pol_sigma_r3/r4-like"/>
</dbReference>
<dbReference type="SUPFAM" id="SSF88946">
    <property type="entry name" value="Sigma2 domain of RNA polymerase sigma factors"/>
    <property type="match status" value="1"/>
</dbReference>
<dbReference type="RefSeq" id="WP_005986203.1">
    <property type="nucleotide sequence ID" value="NZ_AOSV01000018.1"/>
</dbReference>
<dbReference type="Gene3D" id="1.10.1740.10">
    <property type="match status" value="1"/>
</dbReference>
<evidence type="ECO:0000256" key="4">
    <source>
        <dbReference type="ARBA" id="ARBA00023125"/>
    </source>
</evidence>
<reference evidence="8 9" key="1">
    <citation type="journal article" date="2013" name="Genome Announc.">
        <title>Draft Genome Sequence for Desulfovibrio africanus Strain PCS.</title>
        <authorList>
            <person name="Brown S.D."/>
            <person name="Utturkar S.M."/>
            <person name="Arkin A.P."/>
            <person name="Deutschbauer A.M."/>
            <person name="Elias D.A."/>
            <person name="Hazen T.C."/>
            <person name="Chakraborty R."/>
        </authorList>
    </citation>
    <scope>NUCLEOTIDE SEQUENCE [LARGE SCALE GENOMIC DNA]</scope>
    <source>
        <strain evidence="8 9">PCS</strain>
    </source>
</reference>
<dbReference type="AlphaFoldDB" id="M5PTU6"/>
<dbReference type="Proteomes" id="UP000011922">
    <property type="component" value="Unassembled WGS sequence"/>
</dbReference>
<dbReference type="GO" id="GO:0006352">
    <property type="term" value="P:DNA-templated transcription initiation"/>
    <property type="evidence" value="ECO:0007669"/>
    <property type="project" value="InterPro"/>
</dbReference>
<evidence type="ECO:0000313" key="8">
    <source>
        <dbReference type="EMBL" id="EMG37455.1"/>
    </source>
</evidence>
<evidence type="ECO:0000256" key="3">
    <source>
        <dbReference type="ARBA" id="ARBA00023082"/>
    </source>
</evidence>
<dbReference type="Gene3D" id="1.10.10.10">
    <property type="entry name" value="Winged helix-like DNA-binding domain superfamily/Winged helix DNA-binding domain"/>
    <property type="match status" value="1"/>
</dbReference>
<evidence type="ECO:0000259" key="6">
    <source>
        <dbReference type="Pfam" id="PF04542"/>
    </source>
</evidence>
<feature type="domain" description="RNA polymerase sigma factor 70 region 4 type 2" evidence="7">
    <location>
        <begin position="111"/>
        <end position="163"/>
    </location>
</feature>
<keyword evidence="4" id="KW-0238">DNA-binding</keyword>
<evidence type="ECO:0000256" key="5">
    <source>
        <dbReference type="ARBA" id="ARBA00023163"/>
    </source>
</evidence>
<name>M5PTU6_DESAF</name>
<comment type="caution">
    <text evidence="8">The sequence shown here is derived from an EMBL/GenBank/DDBJ whole genome shotgun (WGS) entry which is preliminary data.</text>
</comment>
<evidence type="ECO:0000259" key="7">
    <source>
        <dbReference type="Pfam" id="PF08281"/>
    </source>
</evidence>
<dbReference type="GO" id="GO:0016987">
    <property type="term" value="F:sigma factor activity"/>
    <property type="evidence" value="ECO:0007669"/>
    <property type="project" value="UniProtKB-KW"/>
</dbReference>
<protein>
    <submittedName>
        <fullName evidence="8">RNA polymerase sigma factor, sigma-70 family</fullName>
    </submittedName>
</protein>
<comment type="similarity">
    <text evidence="1">Belongs to the sigma-70 factor family. ECF subfamily.</text>
</comment>
<dbReference type="InterPro" id="IPR013325">
    <property type="entry name" value="RNA_pol_sigma_r2"/>
</dbReference>